<dbReference type="InterPro" id="IPR049064">
    <property type="entry name" value="NAD_Glu_DH_ACT3"/>
</dbReference>
<evidence type="ECO:0000259" key="6">
    <source>
        <dbReference type="Pfam" id="PF21077"/>
    </source>
</evidence>
<organism evidence="7 8">
    <name type="scientific">Zemynaea arenosa</name>
    <dbReference type="NCBI Taxonomy" id="2561931"/>
    <lineage>
        <taxon>Bacteria</taxon>
        <taxon>Pseudomonadati</taxon>
        <taxon>Pseudomonadota</taxon>
        <taxon>Betaproteobacteria</taxon>
        <taxon>Burkholderiales</taxon>
        <taxon>Oxalobacteraceae</taxon>
        <taxon>Telluria group</taxon>
        <taxon>Zemynaea</taxon>
    </lineage>
</organism>
<dbReference type="Pfam" id="PF21074">
    <property type="entry name" value="GDH_C"/>
    <property type="match status" value="1"/>
</dbReference>
<dbReference type="Pfam" id="PF21073">
    <property type="entry name" value="GDH_HM1"/>
    <property type="match status" value="1"/>
</dbReference>
<feature type="domain" description="NAD-specific glutamate dehydrogenase C-terminal" evidence="3">
    <location>
        <begin position="1239"/>
        <end position="1525"/>
    </location>
</feature>
<gene>
    <name evidence="7" type="ORF">E4L96_02355</name>
</gene>
<dbReference type="RefSeq" id="WP_135205630.1">
    <property type="nucleotide sequence ID" value="NZ_SPVF01000036.1"/>
</dbReference>
<accession>A0A4Y9SP14</accession>
<dbReference type="Gene3D" id="3.40.50.720">
    <property type="entry name" value="NAD(P)-binding Rossmann-like Domain"/>
    <property type="match status" value="1"/>
</dbReference>
<evidence type="ECO:0000259" key="2">
    <source>
        <dbReference type="Pfam" id="PF05088"/>
    </source>
</evidence>
<dbReference type="PANTHER" id="PTHR43403:SF1">
    <property type="entry name" value="NAD-SPECIFIC GLUTAMATE DEHYDROGENASE"/>
    <property type="match status" value="1"/>
</dbReference>
<sequence>MTQQPNDLRKQTLDLVKQSAPAGDNGAVQDLIAAWLGSLDDEDLAGTSPQALAPVLWAGFKQASKRVAQGCQVAQLHYDAGHGAQATALLIVNDDMPYLVDSIVMAMRKQRVGVAAVLNAVLPVRRDASGTVAAVGETGAHMESVVLCLLTEDLNADDLSALVGRIQMVAQDAAVVRRDAVAMADRMTAVAAAAALQGAEGQEVSAFLEWAKNEGFEPFGYAYYFVKPGVNELERDIPSRIGVLQDTGHPVYGTCLKNIPGFLDTLSKRAHTLSIVKADVEGTLHRDQPLDFIGVRATDDKGNIVGEHCFVGLFTSAAASTPLARLPFARGRVAKVLSLAGVRQEGFRAEKFHEILESLPRTETLEADPEWLAQVCSSVVSLYKQPRAKVFARRDVYARHLNVLVYLPRERYSAAVASQLAAALKESSGATDVRSQTLVADGPLARVYLIARAARNPLDLEADIQKPLLAVMQGWNDRFEAMANSVDDLSLRQSLRKLATGLPVNYVTNTEPDVVFRDLGKILANGDASHVSVRVEPGSNNDPSIRIYSVDQVPSLSRLLPALQNAGVVVDREQSYLLNVDGKKVYVTSLSVDQASAEKLARPEVLGVSESLFEALFNDQAEDGRLNGLAIEGGLSVREIQLLRAYIAYWRQASSKFTVRYIAESLRRRPDLARELVDAFLKRFNPASTEADRKAGTDALAAIKGKLGSVNHADTEEILAALANLIGATLRTNYFQNKGEKIIFKLDTSNLHLVPEPRPYREIFVFSRRFEGVHLRGGPVARGGLRWSDRMEDYRTEVLGLVKAQMVKNAVIVPAGAKGGFVCKQMPLNAAREQIAAEGEAVYRLFIQSLLEVTDNRVRGQIVPPADTVRYDRDDPYLVVAADKGTATFSDIANSIAVSRGFWLGDAFASGGSNGYDHKKMGITAKGAFEAVKRHFYELGHDMNSQPFTVVGVGDMSGDVFGNGVLLSNQIKLLAAFDHRHIFLDPNPDTAISFKERQRMFALPRSSWEDYDKSLISQGGGVFPRTARHIDLTPEVRAALDISETQLTPEELMHRILLAPVDLFYNGGIGTYIKASTETNAQVKDRANDNIRVSGNELRCKIVAEGGNLGATQAGRIEFALHGGRIFTDAIDNSAGVDCSDHEVNAKIWLDTEVNAGQLSEADRNKLLLDMTQDIENLVLRDNEQQTHLLVREWQAQNDASTVDSYAALITALEKEGAVNRELEQLPVDAELARRKERGLGLTTPELAVVVANVKNRYKRVLGTLPLTELPWAEALLKPYFPAQMVATRNALHHPLANAILATVLANESVNRCGPVMIRELALAHNVDETEVIKAWGQAWSALHLAPVFDALDAEALTVPREVSVKVDARTRTMFKGVLEGVLSTGGDAQRSAEGMAELTRLFAEPSMLAQLMPAQAEADSTAGISPSFKQAWKAVEAIDSVSSFLFAAVSVTRPTGMSLAQFLQVGMALRAQAGIDTLERGLKLNATSRSQEQLRSYAQQALRRTQQRLLTQVLARSQGGNAHDAVTVVTNGMGIGRMAQPADLEQAMLDVWALSEAANGVK</sequence>
<comment type="caution">
    <text evidence="7">The sequence shown here is derived from an EMBL/GenBank/DDBJ whole genome shotgun (WGS) entry which is preliminary data.</text>
</comment>
<feature type="domain" description="NAD-glutamate dehydrogenase N-terminal ACT1" evidence="4">
    <location>
        <begin position="32"/>
        <end position="162"/>
    </location>
</feature>
<protein>
    <submittedName>
        <fullName evidence="7">Glutamate dehydrogenase</fullName>
    </submittedName>
</protein>
<dbReference type="Pfam" id="PF21075">
    <property type="entry name" value="GDH_ACT1"/>
    <property type="match status" value="1"/>
</dbReference>
<dbReference type="InterPro" id="IPR024727">
    <property type="entry name" value="NAD_Glu_DH_N_ACT1"/>
</dbReference>
<dbReference type="Proteomes" id="UP000298438">
    <property type="component" value="Unassembled WGS sequence"/>
</dbReference>
<dbReference type="OrthoDB" id="9758052at2"/>
<dbReference type="SUPFAM" id="SSF53223">
    <property type="entry name" value="Aminoacid dehydrogenase-like, N-terminal domain"/>
    <property type="match status" value="1"/>
</dbReference>
<dbReference type="Pfam" id="PF05088">
    <property type="entry name" value="Bac_GDH_CD"/>
    <property type="match status" value="1"/>
</dbReference>
<dbReference type="Pfam" id="PF21078">
    <property type="entry name" value="GDH_HM3"/>
    <property type="match status" value="1"/>
</dbReference>
<dbReference type="InterPro" id="IPR028971">
    <property type="entry name" value="NAD-GDH_cat"/>
</dbReference>
<dbReference type="InterPro" id="IPR046346">
    <property type="entry name" value="Aminoacid_DH-like_N_sf"/>
</dbReference>
<dbReference type="EMBL" id="SPVF01000036">
    <property type="protein sequence ID" value="TFW28480.1"/>
    <property type="molecule type" value="Genomic_DNA"/>
</dbReference>
<dbReference type="InterPro" id="IPR048381">
    <property type="entry name" value="GDH_C"/>
</dbReference>
<feature type="domain" description="NAD-glutamate dehydrogenase ACT3" evidence="6">
    <location>
        <begin position="542"/>
        <end position="601"/>
    </location>
</feature>
<dbReference type="SUPFAM" id="SSF51735">
    <property type="entry name" value="NAD(P)-binding Rossmann-fold domains"/>
    <property type="match status" value="1"/>
</dbReference>
<feature type="domain" description="NAD-glutamate dehydrogenase catalytic" evidence="2">
    <location>
        <begin position="703"/>
        <end position="1190"/>
    </location>
</feature>
<evidence type="ECO:0000313" key="7">
    <source>
        <dbReference type="EMBL" id="TFW28480.1"/>
    </source>
</evidence>
<dbReference type="Pfam" id="PF21077">
    <property type="entry name" value="GDH_ACT3"/>
    <property type="match status" value="1"/>
</dbReference>
<dbReference type="Pfam" id="PF21076">
    <property type="entry name" value="GDH_ACT2"/>
    <property type="match status" value="1"/>
</dbReference>
<dbReference type="InterPro" id="IPR049059">
    <property type="entry name" value="NAD_Glu_DH_HM1"/>
</dbReference>
<feature type="domain" description="NAD-glutamate dehydrogenase ACT2" evidence="5">
    <location>
        <begin position="389"/>
        <end position="475"/>
    </location>
</feature>
<dbReference type="PANTHER" id="PTHR43403">
    <property type="entry name" value="NAD-SPECIFIC GLUTAMATE DEHYDROGENASE"/>
    <property type="match status" value="1"/>
</dbReference>
<dbReference type="GO" id="GO:0004069">
    <property type="term" value="F:L-aspartate:2-oxoglutarate aminotransferase activity"/>
    <property type="evidence" value="ECO:0007669"/>
    <property type="project" value="InterPro"/>
</dbReference>
<dbReference type="InterPro" id="IPR049056">
    <property type="entry name" value="NAD_Glu_DH_HM3"/>
</dbReference>
<keyword evidence="8" id="KW-1185">Reference proteome</keyword>
<evidence type="ECO:0000256" key="1">
    <source>
        <dbReference type="ARBA" id="ARBA00023002"/>
    </source>
</evidence>
<dbReference type="InterPro" id="IPR036291">
    <property type="entry name" value="NAD(P)-bd_dom_sf"/>
</dbReference>
<dbReference type="InterPro" id="IPR007780">
    <property type="entry name" value="NAD_Glu_DH_bac"/>
</dbReference>
<reference evidence="7 8" key="1">
    <citation type="submission" date="2019-03" db="EMBL/GenBank/DDBJ databases">
        <title>Draft Genome Sequence of Massilia arenosa sp. nov., a Novel Massilia Species Isolated from a Sandy-loam Maize Soil.</title>
        <authorList>
            <person name="Raths R."/>
            <person name="Peta V."/>
            <person name="Bucking H."/>
        </authorList>
    </citation>
    <scope>NUCLEOTIDE SEQUENCE [LARGE SCALE GENOMIC DNA]</scope>
    <source>
        <strain evidence="7 8">MC02</strain>
    </source>
</reference>
<evidence type="ECO:0000259" key="5">
    <source>
        <dbReference type="Pfam" id="PF21076"/>
    </source>
</evidence>
<evidence type="ECO:0000259" key="3">
    <source>
        <dbReference type="Pfam" id="PF21074"/>
    </source>
</evidence>
<dbReference type="GO" id="GO:0004352">
    <property type="term" value="F:glutamate dehydrogenase (NAD+) activity"/>
    <property type="evidence" value="ECO:0007669"/>
    <property type="project" value="InterPro"/>
</dbReference>
<name>A0A4Y9SP14_9BURK</name>
<keyword evidence="1" id="KW-0560">Oxidoreductase</keyword>
<dbReference type="PIRSF" id="PIRSF036761">
    <property type="entry name" value="GDH_Mll4104"/>
    <property type="match status" value="1"/>
</dbReference>
<dbReference type="GO" id="GO:0006538">
    <property type="term" value="P:L-glutamate catabolic process"/>
    <property type="evidence" value="ECO:0007669"/>
    <property type="project" value="InterPro"/>
</dbReference>
<dbReference type="InterPro" id="IPR049062">
    <property type="entry name" value="NAD_Glu_DH_ACT2"/>
</dbReference>
<proteinExistence type="predicted"/>
<evidence type="ECO:0000259" key="4">
    <source>
        <dbReference type="Pfam" id="PF21075"/>
    </source>
</evidence>
<evidence type="ECO:0000313" key="8">
    <source>
        <dbReference type="Proteomes" id="UP000298438"/>
    </source>
</evidence>